<protein>
    <submittedName>
        <fullName evidence="1">Uncharacterized protein</fullName>
    </submittedName>
</protein>
<name>D6TBM5_KTERA</name>
<accession>D6TBM5</accession>
<organism evidence="1 2">
    <name type="scientific">Ktedonobacter racemifer DSM 44963</name>
    <dbReference type="NCBI Taxonomy" id="485913"/>
    <lineage>
        <taxon>Bacteria</taxon>
        <taxon>Bacillati</taxon>
        <taxon>Chloroflexota</taxon>
        <taxon>Ktedonobacteria</taxon>
        <taxon>Ktedonobacterales</taxon>
        <taxon>Ktedonobacteraceae</taxon>
        <taxon>Ktedonobacter</taxon>
    </lineage>
</organism>
<sequence>MERNEWLSMSEKVLSDVKEWRKAHPKATFVEIEDEVHRRMVQLEAQLLQDAALESSSREWGRDRSEPAPTCPTCHVSLQARGKRSRTLQGNGGESVTLTRTYGTCPKCGESFFPPR</sequence>
<dbReference type="OrthoDB" id="164561at2"/>
<dbReference type="STRING" id="485913.Krac_9376"/>
<keyword evidence="2" id="KW-1185">Reference proteome</keyword>
<dbReference type="EMBL" id="ADVG01000001">
    <property type="protein sequence ID" value="EFH88009.1"/>
    <property type="molecule type" value="Genomic_DNA"/>
</dbReference>
<dbReference type="AlphaFoldDB" id="D6TBM5"/>
<gene>
    <name evidence="1" type="ORF">Krac_9376</name>
</gene>
<dbReference type="InParanoid" id="D6TBM5"/>
<proteinExistence type="predicted"/>
<comment type="caution">
    <text evidence="1">The sequence shown here is derived from an EMBL/GenBank/DDBJ whole genome shotgun (WGS) entry which is preliminary data.</text>
</comment>
<dbReference type="Proteomes" id="UP000004508">
    <property type="component" value="Unassembled WGS sequence"/>
</dbReference>
<reference evidence="1 2" key="1">
    <citation type="journal article" date="2011" name="Stand. Genomic Sci.">
        <title>Non-contiguous finished genome sequence and contextual data of the filamentous soil bacterium Ktedonobacter racemifer type strain (SOSP1-21).</title>
        <authorList>
            <person name="Chang Y.J."/>
            <person name="Land M."/>
            <person name="Hauser L."/>
            <person name="Chertkov O."/>
            <person name="Del Rio T.G."/>
            <person name="Nolan M."/>
            <person name="Copeland A."/>
            <person name="Tice H."/>
            <person name="Cheng J.F."/>
            <person name="Lucas S."/>
            <person name="Han C."/>
            <person name="Goodwin L."/>
            <person name="Pitluck S."/>
            <person name="Ivanova N."/>
            <person name="Ovchinikova G."/>
            <person name="Pati A."/>
            <person name="Chen A."/>
            <person name="Palaniappan K."/>
            <person name="Mavromatis K."/>
            <person name="Liolios K."/>
            <person name="Brettin T."/>
            <person name="Fiebig A."/>
            <person name="Rohde M."/>
            <person name="Abt B."/>
            <person name="Goker M."/>
            <person name="Detter J.C."/>
            <person name="Woyke T."/>
            <person name="Bristow J."/>
            <person name="Eisen J.A."/>
            <person name="Markowitz V."/>
            <person name="Hugenholtz P."/>
            <person name="Kyrpides N.C."/>
            <person name="Klenk H.P."/>
            <person name="Lapidus A."/>
        </authorList>
    </citation>
    <scope>NUCLEOTIDE SEQUENCE [LARGE SCALE GENOMIC DNA]</scope>
    <source>
        <strain evidence="2">DSM 44963</strain>
    </source>
</reference>
<evidence type="ECO:0000313" key="1">
    <source>
        <dbReference type="EMBL" id="EFH88009.1"/>
    </source>
</evidence>
<evidence type="ECO:0000313" key="2">
    <source>
        <dbReference type="Proteomes" id="UP000004508"/>
    </source>
</evidence>